<accession>A0A1L7WVX6</accession>
<organism evidence="2 3">
    <name type="scientific">Phialocephala subalpina</name>
    <dbReference type="NCBI Taxonomy" id="576137"/>
    <lineage>
        <taxon>Eukaryota</taxon>
        <taxon>Fungi</taxon>
        <taxon>Dikarya</taxon>
        <taxon>Ascomycota</taxon>
        <taxon>Pezizomycotina</taxon>
        <taxon>Leotiomycetes</taxon>
        <taxon>Helotiales</taxon>
        <taxon>Mollisiaceae</taxon>
        <taxon>Phialocephala</taxon>
        <taxon>Phialocephala fortinii species complex</taxon>
    </lineage>
</organism>
<name>A0A1L7WVX6_9HELO</name>
<gene>
    <name evidence="2" type="ORF">PAC_06817</name>
</gene>
<proteinExistence type="predicted"/>
<feature type="region of interest" description="Disordered" evidence="1">
    <location>
        <begin position="48"/>
        <end position="67"/>
    </location>
</feature>
<evidence type="ECO:0000313" key="2">
    <source>
        <dbReference type="EMBL" id="CZR56928.1"/>
    </source>
</evidence>
<keyword evidence="3" id="KW-1185">Reference proteome</keyword>
<reference evidence="2 3" key="1">
    <citation type="submission" date="2016-03" db="EMBL/GenBank/DDBJ databases">
        <authorList>
            <person name="Ploux O."/>
        </authorList>
    </citation>
    <scope>NUCLEOTIDE SEQUENCE [LARGE SCALE GENOMIC DNA]</scope>
    <source>
        <strain evidence="2 3">UAMH 11012</strain>
    </source>
</reference>
<evidence type="ECO:0000313" key="3">
    <source>
        <dbReference type="Proteomes" id="UP000184330"/>
    </source>
</evidence>
<protein>
    <submittedName>
        <fullName evidence="2">Uncharacterized protein</fullName>
    </submittedName>
</protein>
<dbReference type="Proteomes" id="UP000184330">
    <property type="component" value="Unassembled WGS sequence"/>
</dbReference>
<sequence>MRNRTNVGESDSENNSCTELVQDAYFLNNLENSNVVVYEESSSSWETVAGPDTMSSNAGSQKGKVPVENEMASPSTVNSRLVCTWPGCHVKSFSRPCELKTSIQSRIYAGSQSVMALDSPTKRDFNGTNALEALRKEAHLSLHIENRHQGRLNAQDFQSVVDRNFGTEPCSSMNNDRLYMECPRDEERGSMYTSLGTSALRMKLQEREAERNELASVQAHVEKEIGALKMALDILNK</sequence>
<evidence type="ECO:0000256" key="1">
    <source>
        <dbReference type="SAM" id="MobiDB-lite"/>
    </source>
</evidence>
<dbReference type="EMBL" id="FJOG01000009">
    <property type="protein sequence ID" value="CZR56928.1"/>
    <property type="molecule type" value="Genomic_DNA"/>
</dbReference>
<dbReference type="AlphaFoldDB" id="A0A1L7WVX6"/>